<evidence type="ECO:0000313" key="3">
    <source>
        <dbReference type="EMBL" id="KAK9867748.1"/>
    </source>
</evidence>
<protein>
    <recommendedName>
        <fullName evidence="2">Magnesium transporter</fullName>
    </recommendedName>
</protein>
<dbReference type="PANTHER" id="PTHR13890:SF31">
    <property type="entry name" value="MAGNESIUM TRANSPORTER MRS2-2-RELATED"/>
    <property type="match status" value="1"/>
</dbReference>
<name>A0AAW1TFY3_9CHLO</name>
<comment type="caution">
    <text evidence="3">The sequence shown here is derived from an EMBL/GenBank/DDBJ whole genome shotgun (WGS) entry which is preliminary data.</text>
</comment>
<organism evidence="3 4">
    <name type="scientific">Apatococcus fuscideae</name>
    <dbReference type="NCBI Taxonomy" id="2026836"/>
    <lineage>
        <taxon>Eukaryota</taxon>
        <taxon>Viridiplantae</taxon>
        <taxon>Chlorophyta</taxon>
        <taxon>core chlorophytes</taxon>
        <taxon>Trebouxiophyceae</taxon>
        <taxon>Chlorellales</taxon>
        <taxon>Chlorellaceae</taxon>
        <taxon>Apatococcus</taxon>
    </lineage>
</organism>
<keyword evidence="2" id="KW-1133">Transmembrane helix</keyword>
<keyword evidence="2" id="KW-0406">Ion transport</keyword>
<dbReference type="InterPro" id="IPR039204">
    <property type="entry name" value="MRS2-like"/>
</dbReference>
<dbReference type="Pfam" id="PF22099">
    <property type="entry name" value="MRS2-like"/>
    <property type="match status" value="1"/>
</dbReference>
<dbReference type="AlphaFoldDB" id="A0AAW1TFY3"/>
<gene>
    <name evidence="3" type="ORF">WJX84_011970</name>
</gene>
<comment type="subcellular location">
    <subcellularLocation>
        <location evidence="2">Membrane</location>
        <topology evidence="2">Multi-pass membrane protein</topology>
    </subcellularLocation>
</comment>
<sequence>MHQLGIQPRDLRLLDLSVATSYPSAILSRDSAIVVNLERYKCIITTDSVLLPSALFDEGPDAFLQELQRRIRASSKFQNHEGLLGQPVPDLPFELCALEVCLEAIAQHLGECTSVLEERAGQFYEAPHPAKINSEYLEAIKVIKTRCVRLKTRAETVKEVLQKYLDDEEDLKDLHLSARLGKAAPWDTESALWEQIEEQVKLQGGRQSPSGAAAPMELTAAAIALLNDPEKEQAAVVERVLRPYLMHLDQIVERLTDINDHIEDTEEYMGLSLNTTRNVLVWLRVMVNAATFLSTVLFALGNLLGQNLGNHDAAFTNFYGVFLGVSISMGTGATLLYCVFVIWLQSTVNKAFVGGSLAPLAWGRFTRQYAKLPK</sequence>
<evidence type="ECO:0000256" key="2">
    <source>
        <dbReference type="RuleBase" id="RU366041"/>
    </source>
</evidence>
<dbReference type="PANTHER" id="PTHR13890">
    <property type="entry name" value="RNA SPLICING PROTEIN MRS2, MITOCHONDRIAL"/>
    <property type="match status" value="1"/>
</dbReference>
<accession>A0AAW1TFY3</accession>
<keyword evidence="2" id="KW-0472">Membrane</keyword>
<keyword evidence="2" id="KW-0812">Transmembrane</keyword>
<comment type="similarity">
    <text evidence="1 2">Belongs to the CorA metal ion transporter (MIT) (TC 1.A.35.5) family.</text>
</comment>
<dbReference type="Gene3D" id="2.40.128.330">
    <property type="match status" value="1"/>
</dbReference>
<dbReference type="Proteomes" id="UP001485043">
    <property type="component" value="Unassembled WGS sequence"/>
</dbReference>
<reference evidence="3 4" key="1">
    <citation type="journal article" date="2024" name="Nat. Commun.">
        <title>Phylogenomics reveals the evolutionary origins of lichenization in chlorophyte algae.</title>
        <authorList>
            <person name="Puginier C."/>
            <person name="Libourel C."/>
            <person name="Otte J."/>
            <person name="Skaloud P."/>
            <person name="Haon M."/>
            <person name="Grisel S."/>
            <person name="Petersen M."/>
            <person name="Berrin J.G."/>
            <person name="Delaux P.M."/>
            <person name="Dal Grande F."/>
            <person name="Keller J."/>
        </authorList>
    </citation>
    <scope>NUCLEOTIDE SEQUENCE [LARGE SCALE GENOMIC DNA]</scope>
    <source>
        <strain evidence="3 4">SAG 2523</strain>
    </source>
</reference>
<dbReference type="GO" id="GO:0016020">
    <property type="term" value="C:membrane"/>
    <property type="evidence" value="ECO:0007669"/>
    <property type="project" value="UniProtKB-SubCell"/>
</dbReference>
<keyword evidence="2" id="KW-0460">Magnesium</keyword>
<comment type="function">
    <text evidence="2">Magnesium transporter that may mediate the influx of magnesium.</text>
</comment>
<dbReference type="GO" id="GO:0015095">
    <property type="term" value="F:magnesium ion transmembrane transporter activity"/>
    <property type="evidence" value="ECO:0007669"/>
    <property type="project" value="TreeGrafter"/>
</dbReference>
<proteinExistence type="inferred from homology"/>
<feature type="transmembrane region" description="Helical" evidence="2">
    <location>
        <begin position="279"/>
        <end position="301"/>
    </location>
</feature>
<keyword evidence="2" id="KW-0813">Transport</keyword>
<evidence type="ECO:0000256" key="1">
    <source>
        <dbReference type="ARBA" id="ARBA00007535"/>
    </source>
</evidence>
<dbReference type="Gene3D" id="1.20.58.340">
    <property type="entry name" value="Magnesium transport protein CorA, transmembrane region"/>
    <property type="match status" value="1"/>
</dbReference>
<evidence type="ECO:0000313" key="4">
    <source>
        <dbReference type="Proteomes" id="UP001485043"/>
    </source>
</evidence>
<dbReference type="CDD" id="cd12823">
    <property type="entry name" value="Mrs2_Mfm1p-like"/>
    <property type="match status" value="1"/>
</dbReference>
<dbReference type="EMBL" id="JALJOV010000067">
    <property type="protein sequence ID" value="KAK9867748.1"/>
    <property type="molecule type" value="Genomic_DNA"/>
</dbReference>
<keyword evidence="4" id="KW-1185">Reference proteome</keyword>
<feature type="transmembrane region" description="Helical" evidence="2">
    <location>
        <begin position="321"/>
        <end position="344"/>
    </location>
</feature>